<accession>A0A2T4TVZ4</accession>
<dbReference type="RefSeq" id="WP_107563398.1">
    <property type="nucleotide sequence ID" value="NZ_NVQC01000027.1"/>
</dbReference>
<proteinExistence type="predicted"/>
<comment type="caution">
    <text evidence="1">The sequence shown here is derived from an EMBL/GenBank/DDBJ whole genome shotgun (WGS) entry which is preliminary data.</text>
</comment>
<organism evidence="1 2">
    <name type="scientific">Candidatus Methylomirabilis limnetica</name>
    <dbReference type="NCBI Taxonomy" id="2033718"/>
    <lineage>
        <taxon>Bacteria</taxon>
        <taxon>Candidatus Methylomirabilota</taxon>
        <taxon>Candidatus Methylomirabilia</taxon>
        <taxon>Candidatus Methylomirabilales</taxon>
        <taxon>Candidatus Methylomirabilaceae</taxon>
        <taxon>Candidatus Methylomirabilis</taxon>
    </lineage>
</organism>
<keyword evidence="2" id="KW-1185">Reference proteome</keyword>
<dbReference type="AlphaFoldDB" id="A0A2T4TVZ4"/>
<name>A0A2T4TVZ4_9BACT</name>
<evidence type="ECO:0000313" key="1">
    <source>
        <dbReference type="EMBL" id="PTL35282.1"/>
    </source>
</evidence>
<gene>
    <name evidence="1" type="ORF">CLG94_10635</name>
</gene>
<reference evidence="1 2" key="1">
    <citation type="submission" date="2017-09" db="EMBL/GenBank/DDBJ databases">
        <title>Bloom of a denitrifying methanotroph, Candidatus Methylomirabilis limnetica, in a deep stratified lake.</title>
        <authorList>
            <person name="Graf J.S."/>
            <person name="Marchant H.K."/>
            <person name="Tienken D."/>
            <person name="Hach P.F."/>
            <person name="Brand A."/>
            <person name="Schubert C.J."/>
            <person name="Kuypers M.M."/>
            <person name="Milucka J."/>
        </authorList>
    </citation>
    <scope>NUCLEOTIDE SEQUENCE [LARGE SCALE GENOMIC DNA]</scope>
    <source>
        <strain evidence="1 2">Zug</strain>
    </source>
</reference>
<dbReference type="Proteomes" id="UP000241436">
    <property type="component" value="Unassembled WGS sequence"/>
</dbReference>
<evidence type="ECO:0000313" key="2">
    <source>
        <dbReference type="Proteomes" id="UP000241436"/>
    </source>
</evidence>
<reference evidence="2" key="2">
    <citation type="journal article" date="2018" name="Environ. Microbiol.">
        <title>Bloom of a denitrifying methanotroph, 'Candidatus Methylomirabilis limnetica', in a deep stratified lake.</title>
        <authorList>
            <person name="Graf J.S."/>
            <person name="Mayr M.J."/>
            <person name="Marchant H.K."/>
            <person name="Tienken D."/>
            <person name="Hach P.F."/>
            <person name="Brand A."/>
            <person name="Schubert C.J."/>
            <person name="Kuypers M.M."/>
            <person name="Milucka J."/>
        </authorList>
    </citation>
    <scope>NUCLEOTIDE SEQUENCE [LARGE SCALE GENOMIC DNA]</scope>
    <source>
        <strain evidence="2">Zug</strain>
    </source>
</reference>
<sequence length="142" mass="15513">MVLGCARPGRVPVIDGVLSYPKGIYAMILSPRKARVDPSTICGIRWIHAFEQDTGAGAVFYPETDQIPLARRPRERLELQAGGAARVFVGGADDRPVPRAGRWRATSKGILVELPATDREQAMTWRIVEATPTRVVVSIVPP</sequence>
<dbReference type="EMBL" id="NVQC01000027">
    <property type="protein sequence ID" value="PTL35282.1"/>
    <property type="molecule type" value="Genomic_DNA"/>
</dbReference>
<protein>
    <submittedName>
        <fullName evidence="1">Uncharacterized protein</fullName>
    </submittedName>
</protein>